<evidence type="ECO:0000313" key="2">
    <source>
        <dbReference type="Proteomes" id="UP001431784"/>
    </source>
</evidence>
<dbReference type="InterPro" id="IPR018037">
    <property type="entry name" value="FixH_proteobacterial"/>
</dbReference>
<organism evidence="1 2">
    <name type="scientific">Roseinatronobacter alkalisoli</name>
    <dbReference type="NCBI Taxonomy" id="3028235"/>
    <lineage>
        <taxon>Bacteria</taxon>
        <taxon>Pseudomonadati</taxon>
        <taxon>Pseudomonadota</taxon>
        <taxon>Alphaproteobacteria</taxon>
        <taxon>Rhodobacterales</taxon>
        <taxon>Paracoccaceae</taxon>
        <taxon>Roseinatronobacter</taxon>
    </lineage>
</organism>
<keyword evidence="2" id="KW-1185">Reference proteome</keyword>
<dbReference type="InterPro" id="IPR008620">
    <property type="entry name" value="FixH"/>
</dbReference>
<protein>
    <submittedName>
        <fullName evidence="1">FixH family protein</fullName>
    </submittedName>
</protein>
<sequence length="156" mass="16734">MTETARKGFRMTGPKVLIIAVSAFGVILAANLTLAFNAVSTFPGLEVDNSYVASQNFNEELAAQLSLGWDVKASVEDGNLKLAITDAQGTPVQVAHLDAVVGAATHVRADQTPDFRFTDGAYRAPVEIGPGNWNIRMHAVAADGTEFRQRVVLHVR</sequence>
<reference evidence="1" key="1">
    <citation type="submission" date="2023-02" db="EMBL/GenBank/DDBJ databases">
        <title>Description of Roseinatronobacter alkalisoli sp. nov., an alkaliphilic bacerium isolated from soda soil.</title>
        <authorList>
            <person name="Wei W."/>
        </authorList>
    </citation>
    <scope>NUCLEOTIDE SEQUENCE</scope>
    <source>
        <strain evidence="1">HJB301</strain>
    </source>
</reference>
<dbReference type="EMBL" id="JAQZSM010000012">
    <property type="protein sequence ID" value="MDD7972128.1"/>
    <property type="molecule type" value="Genomic_DNA"/>
</dbReference>
<dbReference type="Proteomes" id="UP001431784">
    <property type="component" value="Unassembled WGS sequence"/>
</dbReference>
<dbReference type="PIRSF" id="PIRSF011386">
    <property type="entry name" value="FixH"/>
    <property type="match status" value="1"/>
</dbReference>
<proteinExistence type="predicted"/>
<dbReference type="RefSeq" id="WP_274352801.1">
    <property type="nucleotide sequence ID" value="NZ_JAQZSM010000012.1"/>
</dbReference>
<dbReference type="Pfam" id="PF05751">
    <property type="entry name" value="FixH"/>
    <property type="match status" value="1"/>
</dbReference>
<name>A0ABT5TAI2_9RHOB</name>
<evidence type="ECO:0000313" key="1">
    <source>
        <dbReference type="EMBL" id="MDD7972128.1"/>
    </source>
</evidence>
<comment type="caution">
    <text evidence="1">The sequence shown here is derived from an EMBL/GenBank/DDBJ whole genome shotgun (WGS) entry which is preliminary data.</text>
</comment>
<gene>
    <name evidence="1" type="ORF">PUT78_13560</name>
</gene>
<accession>A0ABT5TAI2</accession>